<gene>
    <name evidence="2" type="ORF">BT67DRAFT_176333</name>
</gene>
<feature type="transmembrane region" description="Helical" evidence="1">
    <location>
        <begin position="62"/>
        <end position="81"/>
    </location>
</feature>
<organism evidence="2 3">
    <name type="scientific">Trichocladium antarcticum</name>
    <dbReference type="NCBI Taxonomy" id="1450529"/>
    <lineage>
        <taxon>Eukaryota</taxon>
        <taxon>Fungi</taxon>
        <taxon>Dikarya</taxon>
        <taxon>Ascomycota</taxon>
        <taxon>Pezizomycotina</taxon>
        <taxon>Sordariomycetes</taxon>
        <taxon>Sordariomycetidae</taxon>
        <taxon>Sordariales</taxon>
        <taxon>Chaetomiaceae</taxon>
        <taxon>Trichocladium</taxon>
    </lineage>
</organism>
<proteinExistence type="predicted"/>
<keyword evidence="1" id="KW-1133">Transmembrane helix</keyword>
<evidence type="ECO:0000256" key="1">
    <source>
        <dbReference type="SAM" id="Phobius"/>
    </source>
</evidence>
<name>A0AAN6UPA6_9PEZI</name>
<accession>A0AAN6UPA6</accession>
<protein>
    <submittedName>
        <fullName evidence="2">Uncharacterized protein</fullName>
    </submittedName>
</protein>
<keyword evidence="1" id="KW-0812">Transmembrane</keyword>
<dbReference type="EMBL" id="MU853403">
    <property type="protein sequence ID" value="KAK4136390.1"/>
    <property type="molecule type" value="Genomic_DNA"/>
</dbReference>
<evidence type="ECO:0000313" key="2">
    <source>
        <dbReference type="EMBL" id="KAK4136390.1"/>
    </source>
</evidence>
<dbReference type="AlphaFoldDB" id="A0AAN6UPA6"/>
<sequence length="109" mass="12493">MLQVPRDCVAGHTCTDTDYFGREVQITRGPSRWWWGCHLRSAEPSEVQSHLNDPQLQPISSALVYLGFSFGSFLPGFFTFFIYLYPIFPYFVFVLAFLLPCFPSLLSSL</sequence>
<reference evidence="2" key="1">
    <citation type="journal article" date="2023" name="Mol. Phylogenet. Evol.">
        <title>Genome-scale phylogeny and comparative genomics of the fungal order Sordariales.</title>
        <authorList>
            <person name="Hensen N."/>
            <person name="Bonometti L."/>
            <person name="Westerberg I."/>
            <person name="Brannstrom I.O."/>
            <person name="Guillou S."/>
            <person name="Cros-Aarteil S."/>
            <person name="Calhoun S."/>
            <person name="Haridas S."/>
            <person name="Kuo A."/>
            <person name="Mondo S."/>
            <person name="Pangilinan J."/>
            <person name="Riley R."/>
            <person name="LaButti K."/>
            <person name="Andreopoulos B."/>
            <person name="Lipzen A."/>
            <person name="Chen C."/>
            <person name="Yan M."/>
            <person name="Daum C."/>
            <person name="Ng V."/>
            <person name="Clum A."/>
            <person name="Steindorff A."/>
            <person name="Ohm R.A."/>
            <person name="Martin F."/>
            <person name="Silar P."/>
            <person name="Natvig D.O."/>
            <person name="Lalanne C."/>
            <person name="Gautier V."/>
            <person name="Ament-Velasquez S.L."/>
            <person name="Kruys A."/>
            <person name="Hutchinson M.I."/>
            <person name="Powell A.J."/>
            <person name="Barry K."/>
            <person name="Miller A.N."/>
            <person name="Grigoriev I.V."/>
            <person name="Debuchy R."/>
            <person name="Gladieux P."/>
            <person name="Hiltunen Thoren M."/>
            <person name="Johannesson H."/>
        </authorList>
    </citation>
    <scope>NUCLEOTIDE SEQUENCE</scope>
    <source>
        <strain evidence="2">CBS 123565</strain>
    </source>
</reference>
<evidence type="ECO:0000313" key="3">
    <source>
        <dbReference type="Proteomes" id="UP001304895"/>
    </source>
</evidence>
<keyword evidence="1" id="KW-0472">Membrane</keyword>
<keyword evidence="3" id="KW-1185">Reference proteome</keyword>
<reference evidence="2" key="2">
    <citation type="submission" date="2023-05" db="EMBL/GenBank/DDBJ databases">
        <authorList>
            <consortium name="Lawrence Berkeley National Laboratory"/>
            <person name="Steindorff A."/>
            <person name="Hensen N."/>
            <person name="Bonometti L."/>
            <person name="Westerberg I."/>
            <person name="Brannstrom I.O."/>
            <person name="Guillou S."/>
            <person name="Cros-Aarteil S."/>
            <person name="Calhoun S."/>
            <person name="Haridas S."/>
            <person name="Kuo A."/>
            <person name="Mondo S."/>
            <person name="Pangilinan J."/>
            <person name="Riley R."/>
            <person name="Labutti K."/>
            <person name="Andreopoulos B."/>
            <person name="Lipzen A."/>
            <person name="Chen C."/>
            <person name="Yanf M."/>
            <person name="Daum C."/>
            <person name="Ng V."/>
            <person name="Clum A."/>
            <person name="Ohm R."/>
            <person name="Martin F."/>
            <person name="Silar P."/>
            <person name="Natvig D."/>
            <person name="Lalanne C."/>
            <person name="Gautier V."/>
            <person name="Ament-Velasquez S.L."/>
            <person name="Kruys A."/>
            <person name="Hutchinson M.I."/>
            <person name="Powell A.J."/>
            <person name="Barry K."/>
            <person name="Miller A.N."/>
            <person name="Grigoriev I.V."/>
            <person name="Debuchy R."/>
            <person name="Gladieux P."/>
            <person name="Thoren M.H."/>
            <person name="Johannesson H."/>
        </authorList>
    </citation>
    <scope>NUCLEOTIDE SEQUENCE</scope>
    <source>
        <strain evidence="2">CBS 123565</strain>
    </source>
</reference>
<comment type="caution">
    <text evidence="2">The sequence shown here is derived from an EMBL/GenBank/DDBJ whole genome shotgun (WGS) entry which is preliminary data.</text>
</comment>
<dbReference type="Proteomes" id="UP001304895">
    <property type="component" value="Unassembled WGS sequence"/>
</dbReference>
<feature type="transmembrane region" description="Helical" evidence="1">
    <location>
        <begin position="87"/>
        <end position="106"/>
    </location>
</feature>